<feature type="compositionally biased region" description="Low complexity" evidence="1">
    <location>
        <begin position="28"/>
        <end position="38"/>
    </location>
</feature>
<evidence type="ECO:0000313" key="3">
    <source>
        <dbReference type="Proteomes" id="UP000623172"/>
    </source>
</evidence>
<feature type="region of interest" description="Disordered" evidence="1">
    <location>
        <begin position="25"/>
        <end position="44"/>
    </location>
</feature>
<evidence type="ECO:0000256" key="1">
    <source>
        <dbReference type="SAM" id="MobiDB-lite"/>
    </source>
</evidence>
<dbReference type="AlphaFoldDB" id="A0A926D2E5"/>
<gene>
    <name evidence="2" type="ORF">H8696_00150</name>
</gene>
<proteinExistence type="predicted"/>
<dbReference type="Proteomes" id="UP000623172">
    <property type="component" value="Unassembled WGS sequence"/>
</dbReference>
<dbReference type="RefSeq" id="WP_249314146.1">
    <property type="nucleotide sequence ID" value="NZ_JACRSR010000001.1"/>
</dbReference>
<comment type="caution">
    <text evidence="2">The sequence shown here is derived from an EMBL/GenBank/DDBJ whole genome shotgun (WGS) entry which is preliminary data.</text>
</comment>
<protein>
    <submittedName>
        <fullName evidence="2">Uncharacterized protein</fullName>
    </submittedName>
</protein>
<organism evidence="2 3">
    <name type="scientific">Gehongia tenuis</name>
    <dbReference type="NCBI Taxonomy" id="2763655"/>
    <lineage>
        <taxon>Bacteria</taxon>
        <taxon>Bacillati</taxon>
        <taxon>Bacillota</taxon>
        <taxon>Clostridia</taxon>
        <taxon>Christensenellales</taxon>
        <taxon>Christensenellaceae</taxon>
        <taxon>Gehongia</taxon>
    </lineage>
</organism>
<sequence>MSRYGIYHRLMAQHQAAIDAATREMEKPPQAAASQPAKLPEKRPFGRLIQSRYESISTAPGPMQILEQSGYFEKVQQQRPIVQEAPTPAAPDRFHTYRQVMESHRSALEAAAAVDPEAVYEAAYADPVLVEAEMEAAPSGETTEAMAE</sequence>
<keyword evidence="3" id="KW-1185">Reference proteome</keyword>
<evidence type="ECO:0000313" key="2">
    <source>
        <dbReference type="EMBL" id="MBC8530257.1"/>
    </source>
</evidence>
<dbReference type="EMBL" id="JACRSR010000001">
    <property type="protein sequence ID" value="MBC8530257.1"/>
    <property type="molecule type" value="Genomic_DNA"/>
</dbReference>
<name>A0A926D2E5_9FIRM</name>
<reference evidence="2" key="1">
    <citation type="submission" date="2020-08" db="EMBL/GenBank/DDBJ databases">
        <title>Genome public.</title>
        <authorList>
            <person name="Liu C."/>
            <person name="Sun Q."/>
        </authorList>
    </citation>
    <scope>NUCLEOTIDE SEQUENCE</scope>
    <source>
        <strain evidence="2">NSJ-53</strain>
    </source>
</reference>
<accession>A0A926D2E5</accession>